<protein>
    <submittedName>
        <fullName evidence="2">Predicted protein</fullName>
    </submittedName>
</protein>
<feature type="chain" id="PRO_5003195149" evidence="1">
    <location>
        <begin position="21"/>
        <end position="60"/>
    </location>
</feature>
<feature type="signal peptide" evidence="1">
    <location>
        <begin position="1"/>
        <end position="20"/>
    </location>
</feature>
<dbReference type="HOGENOM" id="CLU_2942210_0_0_1"/>
<sequence>MAGWLVGRVCVLLLWSGSRARKIGTCVFVRLASHGARHVLWYLPMPCKGRHSNTHNRLKG</sequence>
<dbReference type="EMBL" id="FP929138">
    <property type="protein sequence ID" value="CBY01156.1"/>
    <property type="molecule type" value="Genomic_DNA"/>
</dbReference>
<dbReference type="Proteomes" id="UP000002668">
    <property type="component" value="Genome"/>
</dbReference>
<accession>E5ABW5</accession>
<name>E5ABW5_LEPMJ</name>
<dbReference type="InParanoid" id="E5ABW5"/>
<dbReference type="VEuPathDB" id="FungiDB:LEMA_uP022860.1"/>
<proteinExistence type="predicted"/>
<organism evidence="3">
    <name type="scientific">Leptosphaeria maculans (strain JN3 / isolate v23.1.3 / race Av1-4-5-6-7-8)</name>
    <name type="common">Blackleg fungus</name>
    <name type="synonym">Phoma lingam</name>
    <dbReference type="NCBI Taxonomy" id="985895"/>
    <lineage>
        <taxon>Eukaryota</taxon>
        <taxon>Fungi</taxon>
        <taxon>Dikarya</taxon>
        <taxon>Ascomycota</taxon>
        <taxon>Pezizomycotina</taxon>
        <taxon>Dothideomycetes</taxon>
        <taxon>Pleosporomycetidae</taxon>
        <taxon>Pleosporales</taxon>
        <taxon>Pleosporineae</taxon>
        <taxon>Leptosphaeriaceae</taxon>
        <taxon>Plenodomus</taxon>
        <taxon>Plenodomus lingam/Leptosphaeria maculans species complex</taxon>
    </lineage>
</organism>
<reference evidence="3" key="1">
    <citation type="journal article" date="2011" name="Nat. Commun.">
        <title>Effector diversification within compartments of the Leptosphaeria maculans genome affected by Repeat-Induced Point mutations.</title>
        <authorList>
            <person name="Rouxel T."/>
            <person name="Grandaubert J."/>
            <person name="Hane J.K."/>
            <person name="Hoede C."/>
            <person name="van de Wouw A.P."/>
            <person name="Couloux A."/>
            <person name="Dominguez V."/>
            <person name="Anthouard V."/>
            <person name="Bally P."/>
            <person name="Bourras S."/>
            <person name="Cozijnsen A.J."/>
            <person name="Ciuffetti L.M."/>
            <person name="Degrave A."/>
            <person name="Dilmaghani A."/>
            <person name="Duret L."/>
            <person name="Fudal I."/>
            <person name="Goodwin S.B."/>
            <person name="Gout L."/>
            <person name="Glaser N."/>
            <person name="Linglin J."/>
            <person name="Kema G.H.J."/>
            <person name="Lapalu N."/>
            <person name="Lawrence C.B."/>
            <person name="May K."/>
            <person name="Meyer M."/>
            <person name="Ollivier B."/>
            <person name="Poulain J."/>
            <person name="Schoch C.L."/>
            <person name="Simon A."/>
            <person name="Spatafora J.W."/>
            <person name="Stachowiak A."/>
            <person name="Turgeon B.G."/>
            <person name="Tyler B.M."/>
            <person name="Vincent D."/>
            <person name="Weissenbach J."/>
            <person name="Amselem J."/>
            <person name="Quesneville H."/>
            <person name="Oliver R.P."/>
            <person name="Wincker P."/>
            <person name="Balesdent M.-H."/>
            <person name="Howlett B.J."/>
        </authorList>
    </citation>
    <scope>NUCLEOTIDE SEQUENCE [LARGE SCALE GENOMIC DNA]</scope>
    <source>
        <strain evidence="3">JN3 / isolate v23.1.3 / race Av1-4-5-6-7-8</strain>
    </source>
</reference>
<keyword evidence="3" id="KW-1185">Reference proteome</keyword>
<evidence type="ECO:0000313" key="2">
    <source>
        <dbReference type="EMBL" id="CBY01156.1"/>
    </source>
</evidence>
<keyword evidence="1" id="KW-0732">Signal</keyword>
<evidence type="ECO:0000256" key="1">
    <source>
        <dbReference type="SAM" id="SignalP"/>
    </source>
</evidence>
<gene>
    <name evidence="2" type="ORF">LEMA_uP022860.1</name>
</gene>
<dbReference type="AlphaFoldDB" id="E5ABW5"/>
<evidence type="ECO:0000313" key="3">
    <source>
        <dbReference type="Proteomes" id="UP000002668"/>
    </source>
</evidence>